<name>F0W6E6_9STRA</name>
<dbReference type="PROSITE" id="PS50994">
    <property type="entry name" value="INTEGRASE"/>
    <property type="match status" value="1"/>
</dbReference>
<dbReference type="GO" id="GO:0003676">
    <property type="term" value="F:nucleic acid binding"/>
    <property type="evidence" value="ECO:0007669"/>
    <property type="project" value="InterPro"/>
</dbReference>
<dbReference type="SUPFAM" id="SSF53098">
    <property type="entry name" value="Ribonuclease H-like"/>
    <property type="match status" value="1"/>
</dbReference>
<dbReference type="PROSITE" id="PS00598">
    <property type="entry name" value="CHROMO_1"/>
    <property type="match status" value="1"/>
</dbReference>
<dbReference type="InterPro" id="IPR000953">
    <property type="entry name" value="Chromo/chromo_shadow_dom"/>
</dbReference>
<dbReference type="AlphaFoldDB" id="F0W6E6"/>
<protein>
    <submittedName>
        <fullName evidence="5">Chromodomain protein putative</fullName>
    </submittedName>
</protein>
<dbReference type="InterPro" id="IPR023779">
    <property type="entry name" value="Chromodomain_CS"/>
</dbReference>
<organism evidence="5">
    <name type="scientific">Albugo laibachii Nc14</name>
    <dbReference type="NCBI Taxonomy" id="890382"/>
    <lineage>
        <taxon>Eukaryota</taxon>
        <taxon>Sar</taxon>
        <taxon>Stramenopiles</taxon>
        <taxon>Oomycota</taxon>
        <taxon>Peronosporomycetes</taxon>
        <taxon>Albuginales</taxon>
        <taxon>Albuginaceae</taxon>
        <taxon>Albugo</taxon>
    </lineage>
</organism>
<keyword evidence="1" id="KW-0539">Nucleus</keyword>
<dbReference type="SUPFAM" id="SSF54160">
    <property type="entry name" value="Chromo domain-like"/>
    <property type="match status" value="1"/>
</dbReference>
<reference evidence="5" key="2">
    <citation type="submission" date="2011-02" db="EMBL/GenBank/DDBJ databases">
        <authorList>
            <person name="MacLean D."/>
        </authorList>
    </citation>
    <scope>NUCLEOTIDE SEQUENCE</scope>
</reference>
<gene>
    <name evidence="5" type="primary">AlNc14C24G2445</name>
    <name evidence="5" type="ORF">ALNC14_028330</name>
</gene>
<dbReference type="InterPro" id="IPR036397">
    <property type="entry name" value="RNaseH_sf"/>
</dbReference>
<proteinExistence type="predicted"/>
<dbReference type="PROSITE" id="PS50013">
    <property type="entry name" value="CHROMO_2"/>
    <property type="match status" value="1"/>
</dbReference>
<dbReference type="HOGENOM" id="CLU_358406_0_0_1"/>
<dbReference type="GO" id="GO:0015074">
    <property type="term" value="P:DNA integration"/>
    <property type="evidence" value="ECO:0007669"/>
    <property type="project" value="InterPro"/>
</dbReference>
<evidence type="ECO:0000256" key="1">
    <source>
        <dbReference type="ARBA" id="ARBA00023242"/>
    </source>
</evidence>
<dbReference type="Gene3D" id="2.40.50.40">
    <property type="match status" value="1"/>
</dbReference>
<feature type="compositionally biased region" description="Basic and acidic residues" evidence="2">
    <location>
        <begin position="213"/>
        <end position="230"/>
    </location>
</feature>
<dbReference type="InterPro" id="IPR016197">
    <property type="entry name" value="Chromo-like_dom_sf"/>
</dbReference>
<accession>F0W6E6</accession>
<evidence type="ECO:0000313" key="5">
    <source>
        <dbReference type="EMBL" id="CCA16690.1"/>
    </source>
</evidence>
<dbReference type="InterPro" id="IPR012337">
    <property type="entry name" value="RNaseH-like_sf"/>
</dbReference>
<sequence>MLAAGLHDQGDVVILGVPIPNFQAVSAPRMTSTDREFLVEWKKARTQYVRLVKRNDGVNAVLVRDSVDPNVLEALVDWFFNVGSEEDVTEEILMTFVNKQCEDGAVDGNTGTIPQVFADLEMNLDIPDTYSRCLRMFKNSSNAPNEPDLPMNLQFRIRQMGKFESGGMKSDPNALFIELTKKAAQFNESYLARKFLKTATGELKPIGCDADKLKRSGEKTRNRRNEDQSHGRNALVKNSGAIGSINKPKWKPKQGCWNFGQDHWLSKCPSLTEAEKKEVAARKRAEVAAKKLRRLNDAGAKNWMVSFEVDNGKVIIIPACPDNGADDAVIPEILDRKLVNAGMELHVQSISLRKYRMGNAEVFRDCCQKVNSQLCLQTPVGPVKLPNTDCYIVQEASWEILIGKPLLNAVGIDVEDKLLCLAESQRQDENDGGLMEAEEYLVDDAKSIEEQMPQVVNASITNGLAEEHQETDSGTHFKNKVITELARLTGSSCEYILGYCHWKNGSVERVSKDLLQVLRAVVAEMKLDMKKWPDIILSIMGILNHIPCQSLGGRGAIECFTVLKSDTPIDRDYMIDDLASPKPVELRTCDEEMKILHQSLVDIHLEIANEAERRQLANQMAQKDVQPALFNVGDMVLWAKVDMKLHPNKLRLNCLGPYRVIQCKEYSCVIKHLFTGRESEVYHSRLKFYRDSELEASEEIMAHVLNKDLLLNVDSIRGHRKVQEQWELLVKWQGLEEVEEASWEPYVFLKRPFTFESILLFLLSTTELVFPDYFCPLIKDPE</sequence>
<feature type="domain" description="Integrase catalytic" evidence="4">
    <location>
        <begin position="378"/>
        <end position="564"/>
    </location>
</feature>
<evidence type="ECO:0000259" key="4">
    <source>
        <dbReference type="PROSITE" id="PS50994"/>
    </source>
</evidence>
<feature type="region of interest" description="Disordered" evidence="2">
    <location>
        <begin position="213"/>
        <end position="233"/>
    </location>
</feature>
<feature type="domain" description="Chromo" evidence="3">
    <location>
        <begin position="711"/>
        <end position="745"/>
    </location>
</feature>
<evidence type="ECO:0000256" key="2">
    <source>
        <dbReference type="SAM" id="MobiDB-lite"/>
    </source>
</evidence>
<dbReference type="EMBL" id="FR824069">
    <property type="protein sequence ID" value="CCA16690.1"/>
    <property type="molecule type" value="Genomic_DNA"/>
</dbReference>
<evidence type="ECO:0000259" key="3">
    <source>
        <dbReference type="PROSITE" id="PS50013"/>
    </source>
</evidence>
<dbReference type="CDD" id="cd00024">
    <property type="entry name" value="CD_CSD"/>
    <property type="match status" value="1"/>
</dbReference>
<reference evidence="5" key="1">
    <citation type="journal article" date="2011" name="PLoS Biol.">
        <title>Gene gain and loss during evolution of obligate parasitism in the white rust pathogen of Arabidopsis thaliana.</title>
        <authorList>
            <person name="Kemen E."/>
            <person name="Gardiner A."/>
            <person name="Schultz-Larsen T."/>
            <person name="Kemen A.C."/>
            <person name="Balmuth A.L."/>
            <person name="Robert-Seilaniantz A."/>
            <person name="Bailey K."/>
            <person name="Holub E."/>
            <person name="Studholme D.J."/>
            <person name="Maclean D."/>
            <person name="Jones J.D."/>
        </authorList>
    </citation>
    <scope>NUCLEOTIDE SEQUENCE</scope>
</reference>
<dbReference type="Gene3D" id="3.30.420.10">
    <property type="entry name" value="Ribonuclease H-like superfamily/Ribonuclease H"/>
    <property type="match status" value="1"/>
</dbReference>
<dbReference type="InterPro" id="IPR001584">
    <property type="entry name" value="Integrase_cat-core"/>
</dbReference>